<evidence type="ECO:0000313" key="3">
    <source>
        <dbReference type="Proteomes" id="UP000268857"/>
    </source>
</evidence>
<accession>A0A3S0YI49</accession>
<feature type="region of interest" description="Disordered" evidence="1">
    <location>
        <begin position="33"/>
        <end position="53"/>
    </location>
</feature>
<dbReference type="RefSeq" id="WP_157171250.1">
    <property type="nucleotide sequence ID" value="NZ_AJLN01000085.1"/>
</dbReference>
<protein>
    <submittedName>
        <fullName evidence="2">Uncharacterized protein</fullName>
    </submittedName>
</protein>
<keyword evidence="3" id="KW-1185">Reference proteome</keyword>
<dbReference type="Proteomes" id="UP000268857">
    <property type="component" value="Unassembled WGS sequence"/>
</dbReference>
<reference evidence="2 3" key="1">
    <citation type="journal article" date="2019" name="Genome Biol. Evol.">
        <title>Day and night: Metabolic profiles and evolutionary relationships of six axenic non-marine cyanobacteria.</title>
        <authorList>
            <person name="Will S.E."/>
            <person name="Henke P."/>
            <person name="Boedeker C."/>
            <person name="Huang S."/>
            <person name="Brinkmann H."/>
            <person name="Rohde M."/>
            <person name="Jarek M."/>
            <person name="Friedl T."/>
            <person name="Seufert S."/>
            <person name="Schumacher M."/>
            <person name="Overmann J."/>
            <person name="Neumann-Schaal M."/>
            <person name="Petersen J."/>
        </authorList>
    </citation>
    <scope>NUCLEOTIDE SEQUENCE [LARGE SCALE GENOMIC DNA]</scope>
    <source>
        <strain evidence="2 3">PCC 6912</strain>
    </source>
</reference>
<dbReference type="AlphaFoldDB" id="A0A3S0YI49"/>
<feature type="compositionally biased region" description="Polar residues" evidence="1">
    <location>
        <begin position="42"/>
        <end position="53"/>
    </location>
</feature>
<sequence length="53" mass="5390">MSSVYAIAPSHSSAGGNIDPDYIGHYGINDCSGSPLIPATPQAEQKTTPLSDG</sequence>
<gene>
    <name evidence="2" type="ORF">PCC6912_11580</name>
</gene>
<comment type="caution">
    <text evidence="2">The sequence shown here is derived from an EMBL/GenBank/DDBJ whole genome shotgun (WGS) entry which is preliminary data.</text>
</comment>
<proteinExistence type="predicted"/>
<evidence type="ECO:0000313" key="2">
    <source>
        <dbReference type="EMBL" id="RUR85042.1"/>
    </source>
</evidence>
<name>A0A3S0YI49_CHLFR</name>
<evidence type="ECO:0000256" key="1">
    <source>
        <dbReference type="SAM" id="MobiDB-lite"/>
    </source>
</evidence>
<organism evidence="2 3">
    <name type="scientific">Chlorogloeopsis fritschii PCC 6912</name>
    <dbReference type="NCBI Taxonomy" id="211165"/>
    <lineage>
        <taxon>Bacteria</taxon>
        <taxon>Bacillati</taxon>
        <taxon>Cyanobacteriota</taxon>
        <taxon>Cyanophyceae</taxon>
        <taxon>Nostocales</taxon>
        <taxon>Chlorogloeopsidaceae</taxon>
        <taxon>Chlorogloeopsis</taxon>
    </lineage>
</organism>
<dbReference type="EMBL" id="RSCJ01000003">
    <property type="protein sequence ID" value="RUR85042.1"/>
    <property type="molecule type" value="Genomic_DNA"/>
</dbReference>